<dbReference type="CDD" id="cd14845">
    <property type="entry name" value="L-Ala-D-Glu_peptidase_like"/>
    <property type="match status" value="1"/>
</dbReference>
<gene>
    <name evidence="2" type="ORF">C2134_07555</name>
</gene>
<dbReference type="InterPro" id="IPR003709">
    <property type="entry name" value="VanY-like_core_dom"/>
</dbReference>
<dbReference type="AlphaFoldDB" id="A0A2K4MQC1"/>
<protein>
    <submittedName>
        <fullName evidence="2">Peptidase M15</fullName>
    </submittedName>
</protein>
<name>A0A2K4MQC1_9NEIS</name>
<sequence>MASRAISDLHPQLQPLAETFLRRCRDHGVDPLIVCTWRSAAEQDALYQQGRDKPGLIVTYARPGESAHNAMLYGSPAARAFDVVPLVGGKPVCDADHPHWQTMGRIALGLGLYWHGQLDAPYREFPHFQLSLEP</sequence>
<comment type="caution">
    <text evidence="2">The sequence shown here is derived from an EMBL/GenBank/DDBJ whole genome shotgun (WGS) entry which is preliminary data.</text>
</comment>
<dbReference type="GO" id="GO:0006508">
    <property type="term" value="P:proteolysis"/>
    <property type="evidence" value="ECO:0007669"/>
    <property type="project" value="InterPro"/>
</dbReference>
<dbReference type="Pfam" id="PF02557">
    <property type="entry name" value="VanY"/>
    <property type="match status" value="1"/>
</dbReference>
<accession>A0A2K4MQC1</accession>
<keyword evidence="3" id="KW-1185">Reference proteome</keyword>
<dbReference type="Gene3D" id="3.30.1380.10">
    <property type="match status" value="1"/>
</dbReference>
<organism evidence="2 3">
    <name type="scientific">Chromobacterium sinusclupearum</name>
    <dbReference type="NCBI Taxonomy" id="2077146"/>
    <lineage>
        <taxon>Bacteria</taxon>
        <taxon>Pseudomonadati</taxon>
        <taxon>Pseudomonadota</taxon>
        <taxon>Betaproteobacteria</taxon>
        <taxon>Neisseriales</taxon>
        <taxon>Chromobacteriaceae</taxon>
        <taxon>Chromobacterium</taxon>
    </lineage>
</organism>
<dbReference type="GO" id="GO:0008233">
    <property type="term" value="F:peptidase activity"/>
    <property type="evidence" value="ECO:0007669"/>
    <property type="project" value="InterPro"/>
</dbReference>
<dbReference type="RefSeq" id="WP_103318868.1">
    <property type="nucleotide sequence ID" value="NZ_PPTF01000023.1"/>
</dbReference>
<proteinExistence type="predicted"/>
<evidence type="ECO:0000259" key="1">
    <source>
        <dbReference type="Pfam" id="PF02557"/>
    </source>
</evidence>
<reference evidence="2 3" key="1">
    <citation type="submission" date="2018-01" db="EMBL/GenBank/DDBJ databases">
        <title>Genomic Sequence of Chromobacterium MWU13-2610 from wild cranberry bogs within the Cape Cod National Seashore.</title>
        <authorList>
            <person name="O'Hara-Hanley K."/>
            <person name="Soby S."/>
            <person name="Harrison A."/>
        </authorList>
    </citation>
    <scope>NUCLEOTIDE SEQUENCE [LARGE SCALE GENOMIC DNA]</scope>
    <source>
        <strain evidence="2 3">MWU13-2610</strain>
    </source>
</reference>
<feature type="domain" description="D-alanyl-D-alanine carboxypeptidase-like core" evidence="1">
    <location>
        <begin position="8"/>
        <end position="69"/>
    </location>
</feature>
<evidence type="ECO:0000313" key="2">
    <source>
        <dbReference type="EMBL" id="POA99257.1"/>
    </source>
</evidence>
<evidence type="ECO:0000313" key="3">
    <source>
        <dbReference type="Proteomes" id="UP000236416"/>
    </source>
</evidence>
<dbReference type="InterPro" id="IPR009045">
    <property type="entry name" value="Zn_M74/Hedgehog-like"/>
</dbReference>
<dbReference type="Proteomes" id="UP000236416">
    <property type="component" value="Unassembled WGS sequence"/>
</dbReference>
<dbReference type="EMBL" id="PPTF01000023">
    <property type="protein sequence ID" value="POA99257.1"/>
    <property type="molecule type" value="Genomic_DNA"/>
</dbReference>
<dbReference type="SUPFAM" id="SSF55166">
    <property type="entry name" value="Hedgehog/DD-peptidase"/>
    <property type="match status" value="1"/>
</dbReference>